<evidence type="ECO:0000313" key="1">
    <source>
        <dbReference type="EMBL" id="SLN30195.1"/>
    </source>
</evidence>
<evidence type="ECO:0000313" key="2">
    <source>
        <dbReference type="Proteomes" id="UP000193963"/>
    </source>
</evidence>
<keyword evidence="1" id="KW-0808">Transferase</keyword>
<dbReference type="Proteomes" id="UP000193963">
    <property type="component" value="Unassembled WGS sequence"/>
</dbReference>
<dbReference type="GO" id="GO:0019634">
    <property type="term" value="P:organic phosphonate metabolic process"/>
    <property type="evidence" value="ECO:0007669"/>
    <property type="project" value="InterPro"/>
</dbReference>
<sequence>MTRNGAMASEALTGGFEDAPRQSARAFRAALEVMARPGEVQKLGDLGAAPAPVSPAAATLLLVLCDPETPVHLAGDHDRPEVRDWITFHCGAPLVARGEAAFGLGTWEALGDLGQYAIGTAEYPDRSATLIVDGAFAAQPVTLVGPGIKESRRAELPAVGPFQANRALFPLGLDFYFCDGATLWALPRTTRVAEGELA</sequence>
<dbReference type="Pfam" id="PF05845">
    <property type="entry name" value="PhnH"/>
    <property type="match status" value="1"/>
</dbReference>
<accession>A0A1X6YTI6</accession>
<protein>
    <submittedName>
        <fullName evidence="1">Alpha-D-ribose 1-methylphosphonate 5-triphosphate synthase subunit PhnH</fullName>
        <ecNumber evidence="1">2.7.8.37</ecNumber>
    </submittedName>
</protein>
<name>A0A1X6YTI6_9RHOB</name>
<dbReference type="GO" id="GO:0061693">
    <property type="term" value="F:alpha-D-ribose 1-methylphosphonate 5-triphosphate synthase activity"/>
    <property type="evidence" value="ECO:0007669"/>
    <property type="project" value="UniProtKB-EC"/>
</dbReference>
<dbReference type="EMBL" id="FWFN01000002">
    <property type="protein sequence ID" value="SLN30195.1"/>
    <property type="molecule type" value="Genomic_DNA"/>
</dbReference>
<gene>
    <name evidence="1" type="primary">phnH</name>
    <name evidence="1" type="ORF">PSM7751_01283</name>
</gene>
<keyword evidence="2" id="KW-1185">Reference proteome</keyword>
<organism evidence="1 2">
    <name type="scientific">Pseudooceanicola marinus</name>
    <dbReference type="NCBI Taxonomy" id="396013"/>
    <lineage>
        <taxon>Bacteria</taxon>
        <taxon>Pseudomonadati</taxon>
        <taxon>Pseudomonadota</taxon>
        <taxon>Alphaproteobacteria</taxon>
        <taxon>Rhodobacterales</taxon>
        <taxon>Paracoccaceae</taxon>
        <taxon>Pseudooceanicola</taxon>
    </lineage>
</organism>
<dbReference type="InterPro" id="IPR038058">
    <property type="entry name" value="PhnH-like_sp"/>
</dbReference>
<dbReference type="PIRSF" id="PIRSF020680">
    <property type="entry name" value="PhnH"/>
    <property type="match status" value="1"/>
</dbReference>
<dbReference type="InterPro" id="IPR008772">
    <property type="entry name" value="Phosphonate_metab_PhnH"/>
</dbReference>
<dbReference type="Gene3D" id="3.40.50.11310">
    <property type="entry name" value="Bacterial phosphonate metabolism protein PhnH"/>
    <property type="match status" value="1"/>
</dbReference>
<proteinExistence type="predicted"/>
<dbReference type="SUPFAM" id="SSF159709">
    <property type="entry name" value="PhnH-like"/>
    <property type="match status" value="1"/>
</dbReference>
<dbReference type="AlphaFoldDB" id="A0A1X6YTI6"/>
<dbReference type="NCBIfam" id="TIGR03292">
    <property type="entry name" value="PhnH_redo"/>
    <property type="match status" value="1"/>
</dbReference>
<dbReference type="EC" id="2.7.8.37" evidence="1"/>
<reference evidence="1 2" key="1">
    <citation type="submission" date="2017-03" db="EMBL/GenBank/DDBJ databases">
        <authorList>
            <person name="Afonso C.L."/>
            <person name="Miller P.J."/>
            <person name="Scott M.A."/>
            <person name="Spackman E."/>
            <person name="Goraichik I."/>
            <person name="Dimitrov K.M."/>
            <person name="Suarez D.L."/>
            <person name="Swayne D.E."/>
        </authorList>
    </citation>
    <scope>NUCLEOTIDE SEQUENCE [LARGE SCALE GENOMIC DNA]</scope>
    <source>
        <strain evidence="1 2">CECT 7751</strain>
    </source>
</reference>